<reference evidence="2" key="1">
    <citation type="journal article" date="2013" name="PLoS ONE">
        <title>Metagenomic insights into the carbohydrate-active enzymes carried by the microorganisms adhering to solid digesta in the rumen of cows.</title>
        <authorList>
            <person name="Wang L."/>
            <person name="Hatem A."/>
            <person name="Catalyurek U.V."/>
            <person name="Morrison M."/>
            <person name="Yu Z."/>
        </authorList>
    </citation>
    <scope>NUCLEOTIDE SEQUENCE</scope>
</reference>
<dbReference type="InterPro" id="IPR001387">
    <property type="entry name" value="Cro/C1-type_HTH"/>
</dbReference>
<dbReference type="Gene3D" id="1.10.260.40">
    <property type="entry name" value="lambda repressor-like DNA-binding domains"/>
    <property type="match status" value="1"/>
</dbReference>
<dbReference type="AlphaFoldDB" id="W0FTA8"/>
<accession>W0FTA8</accession>
<dbReference type="PROSITE" id="PS50943">
    <property type="entry name" value="HTH_CROC1"/>
    <property type="match status" value="1"/>
</dbReference>
<dbReference type="GO" id="GO:0003677">
    <property type="term" value="F:DNA binding"/>
    <property type="evidence" value="ECO:0007669"/>
    <property type="project" value="InterPro"/>
</dbReference>
<dbReference type="EMBL" id="KC246870">
    <property type="protein sequence ID" value="AHF26197.1"/>
    <property type="molecule type" value="Genomic_DNA"/>
</dbReference>
<proteinExistence type="predicted"/>
<sequence length="61" mass="6443">MTVNGLANISGLSPSTVKSIIYGASKNPGVATVKILCDGLGITLVEFFDSPIFDELEQEIE</sequence>
<organism evidence="2">
    <name type="scientific">uncultured bacterium Contigcl_1787</name>
    <dbReference type="NCBI Taxonomy" id="1393662"/>
    <lineage>
        <taxon>Bacteria</taxon>
        <taxon>environmental samples</taxon>
    </lineage>
</organism>
<dbReference type="Pfam" id="PF01381">
    <property type="entry name" value="HTH_3"/>
    <property type="match status" value="1"/>
</dbReference>
<dbReference type="SUPFAM" id="SSF47413">
    <property type="entry name" value="lambda repressor-like DNA-binding domains"/>
    <property type="match status" value="1"/>
</dbReference>
<feature type="domain" description="HTH cro/C1-type" evidence="1">
    <location>
        <begin position="1"/>
        <end position="47"/>
    </location>
</feature>
<evidence type="ECO:0000313" key="2">
    <source>
        <dbReference type="EMBL" id="AHF26197.1"/>
    </source>
</evidence>
<evidence type="ECO:0000259" key="1">
    <source>
        <dbReference type="PROSITE" id="PS50943"/>
    </source>
</evidence>
<name>W0FTA8_9BACT</name>
<protein>
    <submittedName>
        <fullName evidence="2">Transcriptional regulator, XRE family protein</fullName>
    </submittedName>
</protein>
<dbReference type="InterPro" id="IPR010982">
    <property type="entry name" value="Lambda_DNA-bd_dom_sf"/>
</dbReference>
<dbReference type="CDD" id="cd00093">
    <property type="entry name" value="HTH_XRE"/>
    <property type="match status" value="1"/>
</dbReference>